<sequence>MTSSHSNWSKKVPIINSIYRRLIRIAIKMPDRHRIRFVGYCARREIQELIKIGKEEGNHQRFESKLLEIETYSDQLEHQAVFLSSNYYHHSISIPNQNTINPSRKVIWATTQQNQLHPSPIKNRFMNGPEPSWLRNRPKN</sequence>
<evidence type="ECO:0000313" key="3">
    <source>
        <dbReference type="Proteomes" id="UP000001072"/>
    </source>
</evidence>
<evidence type="ECO:0000256" key="1">
    <source>
        <dbReference type="SAM" id="MobiDB-lite"/>
    </source>
</evidence>
<dbReference type="AlphaFoldDB" id="F4RKD8"/>
<dbReference type="InParanoid" id="F4RKD8"/>
<protein>
    <submittedName>
        <fullName evidence="2">Uncharacterized protein</fullName>
    </submittedName>
</protein>
<evidence type="ECO:0000313" key="2">
    <source>
        <dbReference type="EMBL" id="EGG07199.1"/>
    </source>
</evidence>
<dbReference type="KEGG" id="mlr:MELLADRAFT_106099"/>
<reference evidence="3" key="1">
    <citation type="journal article" date="2011" name="Proc. Natl. Acad. Sci. U.S.A.">
        <title>Obligate biotrophy features unraveled by the genomic analysis of rust fungi.</title>
        <authorList>
            <person name="Duplessis S."/>
            <person name="Cuomo C.A."/>
            <person name="Lin Y.-C."/>
            <person name="Aerts A."/>
            <person name="Tisserant E."/>
            <person name="Veneault-Fourrey C."/>
            <person name="Joly D.L."/>
            <person name="Hacquard S."/>
            <person name="Amselem J."/>
            <person name="Cantarel B.L."/>
            <person name="Chiu R."/>
            <person name="Coutinho P.M."/>
            <person name="Feau N."/>
            <person name="Field M."/>
            <person name="Frey P."/>
            <person name="Gelhaye E."/>
            <person name="Goldberg J."/>
            <person name="Grabherr M.G."/>
            <person name="Kodira C.D."/>
            <person name="Kohler A."/>
            <person name="Kuees U."/>
            <person name="Lindquist E.A."/>
            <person name="Lucas S.M."/>
            <person name="Mago R."/>
            <person name="Mauceli E."/>
            <person name="Morin E."/>
            <person name="Murat C."/>
            <person name="Pangilinan J.L."/>
            <person name="Park R."/>
            <person name="Pearson M."/>
            <person name="Quesneville H."/>
            <person name="Rouhier N."/>
            <person name="Sakthikumar S."/>
            <person name="Salamov A.A."/>
            <person name="Schmutz J."/>
            <person name="Selles B."/>
            <person name="Shapiro H."/>
            <person name="Tanguay P."/>
            <person name="Tuskan G.A."/>
            <person name="Henrissat B."/>
            <person name="Van de Peer Y."/>
            <person name="Rouze P."/>
            <person name="Ellis J.G."/>
            <person name="Dodds P.N."/>
            <person name="Schein J.E."/>
            <person name="Zhong S."/>
            <person name="Hamelin R.C."/>
            <person name="Grigoriev I.V."/>
            <person name="Szabo L.J."/>
            <person name="Martin F."/>
        </authorList>
    </citation>
    <scope>NUCLEOTIDE SEQUENCE [LARGE SCALE GENOMIC DNA]</scope>
    <source>
        <strain evidence="3">98AG31 / pathotype 3-4-7</strain>
    </source>
</reference>
<dbReference type="OrthoDB" id="2533168at2759"/>
<dbReference type="RefSeq" id="XP_007409641.1">
    <property type="nucleotide sequence ID" value="XM_007409579.1"/>
</dbReference>
<dbReference type="VEuPathDB" id="FungiDB:MELLADRAFT_106099"/>
<accession>F4RKD8</accession>
<dbReference type="GeneID" id="18922805"/>
<feature type="region of interest" description="Disordered" evidence="1">
    <location>
        <begin position="120"/>
        <end position="140"/>
    </location>
</feature>
<keyword evidence="3" id="KW-1185">Reference proteome</keyword>
<dbReference type="Proteomes" id="UP000001072">
    <property type="component" value="Unassembled WGS sequence"/>
</dbReference>
<proteinExistence type="predicted"/>
<dbReference type="EMBL" id="GL883105">
    <property type="protein sequence ID" value="EGG07199.1"/>
    <property type="molecule type" value="Genomic_DNA"/>
</dbReference>
<gene>
    <name evidence="2" type="ORF">MELLADRAFT_106099</name>
</gene>
<organism evidence="3">
    <name type="scientific">Melampsora larici-populina (strain 98AG31 / pathotype 3-4-7)</name>
    <name type="common">Poplar leaf rust fungus</name>
    <dbReference type="NCBI Taxonomy" id="747676"/>
    <lineage>
        <taxon>Eukaryota</taxon>
        <taxon>Fungi</taxon>
        <taxon>Dikarya</taxon>
        <taxon>Basidiomycota</taxon>
        <taxon>Pucciniomycotina</taxon>
        <taxon>Pucciniomycetes</taxon>
        <taxon>Pucciniales</taxon>
        <taxon>Melampsoraceae</taxon>
        <taxon>Melampsora</taxon>
    </lineage>
</organism>
<dbReference type="HOGENOM" id="CLU_1595792_0_0_1"/>
<name>F4RKD8_MELLP</name>